<dbReference type="NCBIfam" id="TIGR02228">
    <property type="entry name" value="sigpep_I_arch"/>
    <property type="match status" value="1"/>
</dbReference>
<dbReference type="PANTHER" id="PTHR10806:SF6">
    <property type="entry name" value="SIGNAL PEPTIDASE COMPLEX CATALYTIC SUBUNIT SEC11"/>
    <property type="match status" value="1"/>
</dbReference>
<dbReference type="Proteomes" id="UP001500427">
    <property type="component" value="Unassembled WGS sequence"/>
</dbReference>
<protein>
    <recommendedName>
        <fullName evidence="5">Signal peptidase I</fullName>
        <ecNumber evidence="5">3.4.21.89</ecNumber>
    </recommendedName>
</protein>
<dbReference type="SUPFAM" id="SSF51306">
    <property type="entry name" value="LexA/Signal peptidase"/>
    <property type="match status" value="1"/>
</dbReference>
<dbReference type="PANTHER" id="PTHR10806">
    <property type="entry name" value="SIGNAL PEPTIDASE COMPLEX CATALYTIC SUBUNIT SEC11"/>
    <property type="match status" value="1"/>
</dbReference>
<accession>A0ABP9JHS2</accession>
<dbReference type="InterPro" id="IPR001733">
    <property type="entry name" value="Peptidase_S26B"/>
</dbReference>
<keyword evidence="9" id="KW-1185">Reference proteome</keyword>
<comment type="subcellular location">
    <subcellularLocation>
        <location evidence="1">Membrane</location>
    </subcellularLocation>
</comment>
<feature type="transmembrane region" description="Helical" evidence="7">
    <location>
        <begin position="47"/>
        <end position="72"/>
    </location>
</feature>
<organism evidence="8 9">
    <name type="scientific">Terrabacter aeriphilus</name>
    <dbReference type="NCBI Taxonomy" id="515662"/>
    <lineage>
        <taxon>Bacteria</taxon>
        <taxon>Bacillati</taxon>
        <taxon>Actinomycetota</taxon>
        <taxon>Actinomycetes</taxon>
        <taxon>Micrococcales</taxon>
        <taxon>Intrasporangiaceae</taxon>
        <taxon>Terrabacter</taxon>
    </lineage>
</organism>
<comment type="caution">
    <text evidence="8">The sequence shown here is derived from an EMBL/GenBank/DDBJ whole genome shotgun (WGS) entry which is preliminary data.</text>
</comment>
<dbReference type="RefSeq" id="WP_345508131.1">
    <property type="nucleotide sequence ID" value="NZ_BAABIW010000018.1"/>
</dbReference>
<name>A0ABP9JHS2_9MICO</name>
<evidence type="ECO:0000256" key="1">
    <source>
        <dbReference type="ARBA" id="ARBA00004370"/>
    </source>
</evidence>
<keyword evidence="3 7" id="KW-1133">Transmembrane helix</keyword>
<evidence type="ECO:0000256" key="6">
    <source>
        <dbReference type="SAM" id="MobiDB-lite"/>
    </source>
</evidence>
<dbReference type="InterPro" id="IPR019533">
    <property type="entry name" value="Peptidase_S26"/>
</dbReference>
<feature type="region of interest" description="Disordered" evidence="6">
    <location>
        <begin position="209"/>
        <end position="261"/>
    </location>
</feature>
<dbReference type="EMBL" id="BAABIW010000018">
    <property type="protein sequence ID" value="GAA5030666.1"/>
    <property type="molecule type" value="Genomic_DNA"/>
</dbReference>
<keyword evidence="4 7" id="KW-0472">Membrane</keyword>
<dbReference type="CDD" id="cd06530">
    <property type="entry name" value="S26_SPase_I"/>
    <property type="match status" value="1"/>
</dbReference>
<evidence type="ECO:0000313" key="8">
    <source>
        <dbReference type="EMBL" id="GAA5030666.1"/>
    </source>
</evidence>
<keyword evidence="2 7" id="KW-0812">Transmembrane</keyword>
<dbReference type="EC" id="3.4.21.89" evidence="5"/>
<proteinExistence type="predicted"/>
<gene>
    <name evidence="8" type="ORF">GCM10023258_28150</name>
</gene>
<evidence type="ECO:0000256" key="7">
    <source>
        <dbReference type="SAM" id="Phobius"/>
    </source>
</evidence>
<reference evidence="9" key="1">
    <citation type="journal article" date="2019" name="Int. J. Syst. Evol. Microbiol.">
        <title>The Global Catalogue of Microorganisms (GCM) 10K type strain sequencing project: providing services to taxonomists for standard genome sequencing and annotation.</title>
        <authorList>
            <consortium name="The Broad Institute Genomics Platform"/>
            <consortium name="The Broad Institute Genome Sequencing Center for Infectious Disease"/>
            <person name="Wu L."/>
            <person name="Ma J."/>
        </authorList>
    </citation>
    <scope>NUCLEOTIDE SEQUENCE [LARGE SCALE GENOMIC DNA]</scope>
    <source>
        <strain evidence="9">JCM 17687</strain>
    </source>
</reference>
<evidence type="ECO:0000256" key="2">
    <source>
        <dbReference type="ARBA" id="ARBA00022692"/>
    </source>
</evidence>
<evidence type="ECO:0000256" key="5">
    <source>
        <dbReference type="NCBIfam" id="TIGR02228"/>
    </source>
</evidence>
<evidence type="ECO:0000256" key="3">
    <source>
        <dbReference type="ARBA" id="ARBA00022989"/>
    </source>
</evidence>
<feature type="compositionally biased region" description="Acidic residues" evidence="6">
    <location>
        <begin position="209"/>
        <end position="224"/>
    </location>
</feature>
<evidence type="ECO:0000313" key="9">
    <source>
        <dbReference type="Proteomes" id="UP001500427"/>
    </source>
</evidence>
<evidence type="ECO:0000256" key="4">
    <source>
        <dbReference type="ARBA" id="ARBA00023136"/>
    </source>
</evidence>
<dbReference type="InterPro" id="IPR036286">
    <property type="entry name" value="LexA/Signal_pep-like_sf"/>
</dbReference>
<sequence>MTATTFAPRLEAVIGASAHHGAGLDVDADLGVGAAAGVSALRRAAQVAATGLAVVAAAVFLLLAIGPHVLGYRTATMLTGSMSPGINPGDVVVTVPRAAADVQVGDVITYAIPVEDHRVETHRIVRVTTDAAGRRAIVTKGDANSDVDPWVATLDQDTVWEVATVVPHVGNAIRAVRSGLGQGWVLWGALGGFVLLTLRSIWSASGADDLEDREEAEGDGDVQDGDVAQSDGRSHEQLDDEPVSLRGSLLGAPRYAGRHRA</sequence>